<evidence type="ECO:0000259" key="1">
    <source>
        <dbReference type="Pfam" id="PF00535"/>
    </source>
</evidence>
<name>A0A564U7X3_9FIRM</name>
<dbReference type="PANTHER" id="PTHR36529:SF1">
    <property type="entry name" value="GLYCOSYLTRANSFERASE"/>
    <property type="match status" value="1"/>
</dbReference>
<dbReference type="Gene3D" id="3.90.550.10">
    <property type="entry name" value="Spore Coat Polysaccharide Biosynthesis Protein SpsA, Chain A"/>
    <property type="match status" value="1"/>
</dbReference>
<keyword evidence="2" id="KW-0808">Transferase</keyword>
<dbReference type="SUPFAM" id="SSF53448">
    <property type="entry name" value="Nucleotide-diphospho-sugar transferases"/>
    <property type="match status" value="2"/>
</dbReference>
<evidence type="ECO:0000313" key="3">
    <source>
        <dbReference type="Proteomes" id="UP000398619"/>
    </source>
</evidence>
<sequence>MKRAVIIFTRVPVPGQTKTRMMPYFSPAECARLHENFLKDIAQECEKVNADIFVCYTPQKGKSYLKSIFKSAVKFIPQTGEGLGARMYQAIEYVLQKGYDSCVLTGTDIPELKADDLEYALRLLDVNDVVFGPTIDEGYYLVGMKRPIREVFEKKTYGTGKVLEQTVEPMKEMGLTVGYVRKLQDMDDREDITAYRSRMRSQKSLRKTYTGRYLMKKQKLSIIVPLYNEATTVEKLQEQLLPLREKCEIIFVDGGSTDATLSLIRPEFRVLHSEKGRANQMNLGALESKGDILFFLHSDSELPMRPLEEIKAVIKDHEAGCFGIAFHSRQFFMWTCRVISNHRIKDRKVMFGDQGIFITRELFFEAGMFPNLPIMEDYQFSLTLKEMGVKLGITRHRIYTSDRRFPKKAIPQLKVMWKMNRLRKMYRDGVPIETISRMYRDVR</sequence>
<dbReference type="InterPro" id="IPR029044">
    <property type="entry name" value="Nucleotide-diphossugar_trans"/>
</dbReference>
<dbReference type="NCBIfam" id="TIGR04282">
    <property type="entry name" value="glyco_like_cofC"/>
    <property type="match status" value="1"/>
</dbReference>
<dbReference type="InterPro" id="IPR001173">
    <property type="entry name" value="Glyco_trans_2-like"/>
</dbReference>
<dbReference type="Pfam" id="PF00535">
    <property type="entry name" value="Glycos_transf_2"/>
    <property type="match status" value="1"/>
</dbReference>
<reference evidence="2 3" key="1">
    <citation type="submission" date="2019-07" db="EMBL/GenBank/DDBJ databases">
        <authorList>
            <person name="Hibberd C M."/>
            <person name="Gehrig L. J."/>
            <person name="Chang H.-W."/>
            <person name="Venkatesh S."/>
        </authorList>
    </citation>
    <scope>NUCLEOTIDE SEQUENCE [LARGE SCALE GENOMIC DNA]</scope>
    <source>
        <strain evidence="2">Dorea_longicatena_SSTS_Bg7063</strain>
    </source>
</reference>
<dbReference type="InterPro" id="IPR026461">
    <property type="entry name" value="Trfase_2_rSAM/seldom_assoc"/>
</dbReference>
<dbReference type="Proteomes" id="UP000398619">
    <property type="component" value="Unassembled WGS sequence"/>
</dbReference>
<dbReference type="GO" id="GO:0016740">
    <property type="term" value="F:transferase activity"/>
    <property type="evidence" value="ECO:0007669"/>
    <property type="project" value="UniProtKB-KW"/>
</dbReference>
<feature type="domain" description="Glycosyltransferase 2-like" evidence="1">
    <location>
        <begin position="221"/>
        <end position="330"/>
    </location>
</feature>
<protein>
    <submittedName>
        <fullName evidence="2">N-glycosyltransferase</fullName>
    </submittedName>
</protein>
<accession>A0A564U7X3</accession>
<evidence type="ECO:0000313" key="2">
    <source>
        <dbReference type="EMBL" id="VUX15589.1"/>
    </source>
</evidence>
<gene>
    <name evidence="2" type="ORF">DLSSTS7063_02185</name>
</gene>
<dbReference type="Pfam" id="PF09837">
    <property type="entry name" value="DUF2064"/>
    <property type="match status" value="1"/>
</dbReference>
<organism evidence="2 3">
    <name type="scientific">Dorea longicatena</name>
    <dbReference type="NCBI Taxonomy" id="88431"/>
    <lineage>
        <taxon>Bacteria</taxon>
        <taxon>Bacillati</taxon>
        <taxon>Bacillota</taxon>
        <taxon>Clostridia</taxon>
        <taxon>Lachnospirales</taxon>
        <taxon>Lachnospiraceae</taxon>
        <taxon>Dorea</taxon>
    </lineage>
</organism>
<dbReference type="EMBL" id="CABHNM010000049">
    <property type="protein sequence ID" value="VUX15589.1"/>
    <property type="molecule type" value="Genomic_DNA"/>
</dbReference>
<dbReference type="PANTHER" id="PTHR36529">
    <property type="entry name" value="SLL1095 PROTEIN"/>
    <property type="match status" value="1"/>
</dbReference>
<dbReference type="NCBIfam" id="TIGR04283">
    <property type="entry name" value="glyco_like_mftF"/>
    <property type="match status" value="1"/>
</dbReference>
<proteinExistence type="predicted"/>
<dbReference type="RefSeq" id="WP_028087144.1">
    <property type="nucleotide sequence ID" value="NZ_CABHNM010000049.1"/>
</dbReference>
<dbReference type="AlphaFoldDB" id="A0A564U7X3"/>
<dbReference type="InterPro" id="IPR018641">
    <property type="entry name" value="Trfase_1_rSAM/seldom-assoc"/>
</dbReference>
<dbReference type="CDD" id="cd02522">
    <property type="entry name" value="GT_2_like_a"/>
    <property type="match status" value="1"/>
</dbReference>